<dbReference type="EMBL" id="LAZR01000302">
    <property type="protein sequence ID" value="KKN75899.1"/>
    <property type="molecule type" value="Genomic_DNA"/>
</dbReference>
<sequence>MTDRFQPPDDFVPDEIDEDEAINIADEIKEDKRLFEGEN</sequence>
<comment type="caution">
    <text evidence="1">The sequence shown here is derived from an EMBL/GenBank/DDBJ whole genome shotgun (WGS) entry which is preliminary data.</text>
</comment>
<reference evidence="1" key="1">
    <citation type="journal article" date="2015" name="Nature">
        <title>Complex archaea that bridge the gap between prokaryotes and eukaryotes.</title>
        <authorList>
            <person name="Spang A."/>
            <person name="Saw J.H."/>
            <person name="Jorgensen S.L."/>
            <person name="Zaremba-Niedzwiedzka K."/>
            <person name="Martijn J."/>
            <person name="Lind A.E."/>
            <person name="van Eijk R."/>
            <person name="Schleper C."/>
            <person name="Guy L."/>
            <person name="Ettema T.J."/>
        </authorList>
    </citation>
    <scope>NUCLEOTIDE SEQUENCE</scope>
</reference>
<proteinExistence type="predicted"/>
<name>A0A0F9T9P5_9ZZZZ</name>
<evidence type="ECO:0000313" key="1">
    <source>
        <dbReference type="EMBL" id="KKN75899.1"/>
    </source>
</evidence>
<protein>
    <submittedName>
        <fullName evidence="1">Uncharacterized protein</fullName>
    </submittedName>
</protein>
<organism evidence="1">
    <name type="scientific">marine sediment metagenome</name>
    <dbReference type="NCBI Taxonomy" id="412755"/>
    <lineage>
        <taxon>unclassified sequences</taxon>
        <taxon>metagenomes</taxon>
        <taxon>ecological metagenomes</taxon>
    </lineage>
</organism>
<dbReference type="AlphaFoldDB" id="A0A0F9T9P5"/>
<accession>A0A0F9T9P5</accession>
<gene>
    <name evidence="1" type="ORF">LCGC14_0376070</name>
</gene>